<keyword evidence="2" id="KW-1185">Reference proteome</keyword>
<evidence type="ECO:0000313" key="1">
    <source>
        <dbReference type="EMBL" id="OLS02026.1"/>
    </source>
</evidence>
<dbReference type="EMBL" id="LTDM01000045">
    <property type="protein sequence ID" value="OLS02026.1"/>
    <property type="molecule type" value="Genomic_DNA"/>
</dbReference>
<dbReference type="Proteomes" id="UP000186112">
    <property type="component" value="Unassembled WGS sequence"/>
</dbReference>
<evidence type="ECO:0000313" key="2">
    <source>
        <dbReference type="Proteomes" id="UP000186112"/>
    </source>
</evidence>
<gene>
    <name evidence="1" type="ORF">TICRE_20090</name>
</gene>
<name>A0A1U7M414_TISCR</name>
<sequence>MNRIFLIILIIGIAVAITFFLPSEVLVGGKIRVGVSDDISGFVVDYMIKEEKLKIGDELEAYFIKDC</sequence>
<accession>A0A1U7M414</accession>
<proteinExistence type="predicted"/>
<reference evidence="1 2" key="1">
    <citation type="submission" date="2016-02" db="EMBL/GenBank/DDBJ databases">
        <title>Genome sequence of Tissierella creatinophila DSM 6911.</title>
        <authorList>
            <person name="Poehlein A."/>
            <person name="Daniel R."/>
        </authorList>
    </citation>
    <scope>NUCLEOTIDE SEQUENCE [LARGE SCALE GENOMIC DNA]</scope>
    <source>
        <strain evidence="1 2">DSM 6911</strain>
    </source>
</reference>
<dbReference type="OrthoDB" id="1938543at2"/>
<organism evidence="1 2">
    <name type="scientific">Tissierella creatinophila DSM 6911</name>
    <dbReference type="NCBI Taxonomy" id="1123403"/>
    <lineage>
        <taxon>Bacteria</taxon>
        <taxon>Bacillati</taxon>
        <taxon>Bacillota</taxon>
        <taxon>Tissierellia</taxon>
        <taxon>Tissierellales</taxon>
        <taxon>Tissierellaceae</taxon>
        <taxon>Tissierella</taxon>
    </lineage>
</organism>
<comment type="caution">
    <text evidence="1">The sequence shown here is derived from an EMBL/GenBank/DDBJ whole genome shotgun (WGS) entry which is preliminary data.</text>
</comment>
<protein>
    <submittedName>
        <fullName evidence="1">Uncharacterized protein</fullName>
    </submittedName>
</protein>
<dbReference type="AlphaFoldDB" id="A0A1U7M414"/>